<evidence type="ECO:0000313" key="2">
    <source>
        <dbReference type="EMBL" id="GAA1655759.1"/>
    </source>
</evidence>
<feature type="signal peptide" evidence="1">
    <location>
        <begin position="1"/>
        <end position="19"/>
    </location>
</feature>
<reference evidence="2 3" key="1">
    <citation type="journal article" date="2019" name="Int. J. Syst. Evol. Microbiol.">
        <title>The Global Catalogue of Microorganisms (GCM) 10K type strain sequencing project: providing services to taxonomists for standard genome sequencing and annotation.</title>
        <authorList>
            <consortium name="The Broad Institute Genomics Platform"/>
            <consortium name="The Broad Institute Genome Sequencing Center for Infectious Disease"/>
            <person name="Wu L."/>
            <person name="Ma J."/>
        </authorList>
    </citation>
    <scope>NUCLEOTIDE SEQUENCE [LARGE SCALE GENOMIC DNA]</scope>
    <source>
        <strain evidence="2 3">JCM 14718</strain>
    </source>
</reference>
<organism evidence="2 3">
    <name type="scientific">Fodinicola feengrottensis</name>
    <dbReference type="NCBI Taxonomy" id="435914"/>
    <lineage>
        <taxon>Bacteria</taxon>
        <taxon>Bacillati</taxon>
        <taxon>Actinomycetota</taxon>
        <taxon>Actinomycetes</taxon>
        <taxon>Mycobacteriales</taxon>
        <taxon>Fodinicola</taxon>
    </lineage>
</organism>
<accession>A0ABN2FPD9</accession>
<dbReference type="EMBL" id="BAAANY010000001">
    <property type="protein sequence ID" value="GAA1655759.1"/>
    <property type="molecule type" value="Genomic_DNA"/>
</dbReference>
<feature type="chain" id="PRO_5045979752" evidence="1">
    <location>
        <begin position="20"/>
        <end position="160"/>
    </location>
</feature>
<keyword evidence="3" id="KW-1185">Reference proteome</keyword>
<proteinExistence type="predicted"/>
<gene>
    <name evidence="2" type="ORF">GCM10009765_01210</name>
</gene>
<comment type="caution">
    <text evidence="2">The sequence shown here is derived from an EMBL/GenBank/DDBJ whole genome shotgun (WGS) entry which is preliminary data.</text>
</comment>
<keyword evidence="1" id="KW-0732">Signal</keyword>
<protein>
    <submittedName>
        <fullName evidence="2">Uncharacterized protein</fullName>
    </submittedName>
</protein>
<evidence type="ECO:0000256" key="1">
    <source>
        <dbReference type="SAM" id="SignalP"/>
    </source>
</evidence>
<evidence type="ECO:0000313" key="3">
    <source>
        <dbReference type="Proteomes" id="UP001500618"/>
    </source>
</evidence>
<sequence>MRELAGTVAMAAVVGIALAGCAGGSSPGGGSATTPAPMRPTVSPSLPAGLPAVTYARTGGIAGFQDELRITPDGQVIASTRKGADRHGTLTASERAELLAAIPKIPLSGMTSTRTAEIPDGFRYVISVGGRSVRFADPSVPPPVSQAVSILNRIVSRVAA</sequence>
<name>A0ABN2FPD9_9ACTN</name>
<dbReference type="PROSITE" id="PS51257">
    <property type="entry name" value="PROKAR_LIPOPROTEIN"/>
    <property type="match status" value="1"/>
</dbReference>
<dbReference type="Proteomes" id="UP001500618">
    <property type="component" value="Unassembled WGS sequence"/>
</dbReference>